<organism evidence="2 3">
    <name type="scientific">Bimuria novae-zelandiae CBS 107.79</name>
    <dbReference type="NCBI Taxonomy" id="1447943"/>
    <lineage>
        <taxon>Eukaryota</taxon>
        <taxon>Fungi</taxon>
        <taxon>Dikarya</taxon>
        <taxon>Ascomycota</taxon>
        <taxon>Pezizomycotina</taxon>
        <taxon>Dothideomycetes</taxon>
        <taxon>Pleosporomycetidae</taxon>
        <taxon>Pleosporales</taxon>
        <taxon>Massarineae</taxon>
        <taxon>Didymosphaeriaceae</taxon>
        <taxon>Bimuria</taxon>
    </lineage>
</organism>
<feature type="domain" description="BTB" evidence="1">
    <location>
        <begin position="20"/>
        <end position="90"/>
    </location>
</feature>
<dbReference type="CDD" id="cd18186">
    <property type="entry name" value="BTB_POZ_ZBTB_KLHL-like"/>
    <property type="match status" value="1"/>
</dbReference>
<dbReference type="Proteomes" id="UP000800036">
    <property type="component" value="Unassembled WGS sequence"/>
</dbReference>
<evidence type="ECO:0000313" key="2">
    <source>
        <dbReference type="EMBL" id="KAF1964930.1"/>
    </source>
</evidence>
<dbReference type="Gene3D" id="3.30.710.10">
    <property type="entry name" value="Potassium Channel Kv1.1, Chain A"/>
    <property type="match status" value="1"/>
</dbReference>
<protein>
    <recommendedName>
        <fullName evidence="1">BTB domain-containing protein</fullName>
    </recommendedName>
</protein>
<dbReference type="InterPro" id="IPR000210">
    <property type="entry name" value="BTB/POZ_dom"/>
</dbReference>
<gene>
    <name evidence="2" type="ORF">BU23DRAFT_546683</name>
</gene>
<dbReference type="AlphaFoldDB" id="A0A6A5UKR5"/>
<dbReference type="PANTHER" id="PTHR47843">
    <property type="entry name" value="BTB DOMAIN-CONTAINING PROTEIN-RELATED"/>
    <property type="match status" value="1"/>
</dbReference>
<evidence type="ECO:0000259" key="1">
    <source>
        <dbReference type="PROSITE" id="PS50097"/>
    </source>
</evidence>
<dbReference type="Pfam" id="PF00651">
    <property type="entry name" value="BTB"/>
    <property type="match status" value="1"/>
</dbReference>
<dbReference type="InterPro" id="IPR011333">
    <property type="entry name" value="SKP1/BTB/POZ_sf"/>
</dbReference>
<dbReference type="OrthoDB" id="194443at2759"/>
<sequence>MAPSTITKPSPSVADIFSSPTAVIKIGEEGKEYIIHKALLAHYSEYFRAALEPSTFQKGITNTITLSDVDSGLFEPFIEWIYTQKVPDTKLCDYHPPKREKLARLYVLADRLLVPKLKEVIFNISLDHYQGRRCTPSYKTVSLAFNSLPDQDPYLQLLVDAQCRMWKGDDDASEAKLLE</sequence>
<dbReference type="SMART" id="SM00225">
    <property type="entry name" value="BTB"/>
    <property type="match status" value="1"/>
</dbReference>
<keyword evidence="3" id="KW-1185">Reference proteome</keyword>
<evidence type="ECO:0000313" key="3">
    <source>
        <dbReference type="Proteomes" id="UP000800036"/>
    </source>
</evidence>
<name>A0A6A5UKR5_9PLEO</name>
<reference evidence="2" key="1">
    <citation type="journal article" date="2020" name="Stud. Mycol.">
        <title>101 Dothideomycetes genomes: a test case for predicting lifestyles and emergence of pathogens.</title>
        <authorList>
            <person name="Haridas S."/>
            <person name="Albert R."/>
            <person name="Binder M."/>
            <person name="Bloem J."/>
            <person name="Labutti K."/>
            <person name="Salamov A."/>
            <person name="Andreopoulos B."/>
            <person name="Baker S."/>
            <person name="Barry K."/>
            <person name="Bills G."/>
            <person name="Bluhm B."/>
            <person name="Cannon C."/>
            <person name="Castanera R."/>
            <person name="Culley D."/>
            <person name="Daum C."/>
            <person name="Ezra D."/>
            <person name="Gonzalez J."/>
            <person name="Henrissat B."/>
            <person name="Kuo A."/>
            <person name="Liang C."/>
            <person name="Lipzen A."/>
            <person name="Lutzoni F."/>
            <person name="Magnuson J."/>
            <person name="Mondo S."/>
            <person name="Nolan M."/>
            <person name="Ohm R."/>
            <person name="Pangilinan J."/>
            <person name="Park H.-J."/>
            <person name="Ramirez L."/>
            <person name="Alfaro M."/>
            <person name="Sun H."/>
            <person name="Tritt A."/>
            <person name="Yoshinaga Y."/>
            <person name="Zwiers L.-H."/>
            <person name="Turgeon B."/>
            <person name="Goodwin S."/>
            <person name="Spatafora J."/>
            <person name="Crous P."/>
            <person name="Grigoriev I."/>
        </authorList>
    </citation>
    <scope>NUCLEOTIDE SEQUENCE</scope>
    <source>
        <strain evidence="2">CBS 107.79</strain>
    </source>
</reference>
<proteinExistence type="predicted"/>
<dbReference type="EMBL" id="ML976773">
    <property type="protein sequence ID" value="KAF1964930.1"/>
    <property type="molecule type" value="Genomic_DNA"/>
</dbReference>
<dbReference type="SUPFAM" id="SSF54695">
    <property type="entry name" value="POZ domain"/>
    <property type="match status" value="1"/>
</dbReference>
<dbReference type="PANTHER" id="PTHR47843:SF2">
    <property type="entry name" value="BTB DOMAIN-CONTAINING PROTEIN"/>
    <property type="match status" value="1"/>
</dbReference>
<dbReference type="PROSITE" id="PS50097">
    <property type="entry name" value="BTB"/>
    <property type="match status" value="1"/>
</dbReference>
<accession>A0A6A5UKR5</accession>